<evidence type="ECO:0000256" key="6">
    <source>
        <dbReference type="ARBA" id="ARBA00022989"/>
    </source>
</evidence>
<dbReference type="AlphaFoldDB" id="Q4SBX1"/>
<reference evidence="10" key="1">
    <citation type="journal article" date="2004" name="Nature">
        <title>Genome duplication in the teleost fish Tetraodon nigroviridis reveals the early vertebrate proto-karyotype.</title>
        <authorList>
            <person name="Jaillon O."/>
            <person name="Aury J.-M."/>
            <person name="Brunet F."/>
            <person name="Petit J.-L."/>
            <person name="Stange-Thomann N."/>
            <person name="Mauceli E."/>
            <person name="Bouneau L."/>
            <person name="Fischer C."/>
            <person name="Ozouf-Costaz C."/>
            <person name="Bernot A."/>
            <person name="Nicaud S."/>
            <person name="Jaffe D."/>
            <person name="Fisher S."/>
            <person name="Lutfalla G."/>
            <person name="Dossat C."/>
            <person name="Segurens B."/>
            <person name="Dasilva C."/>
            <person name="Salanoubat M."/>
            <person name="Levy M."/>
            <person name="Boudet N."/>
            <person name="Castellano S."/>
            <person name="Anthouard V."/>
            <person name="Jubin C."/>
            <person name="Castelli V."/>
            <person name="Katinka M."/>
            <person name="Vacherie B."/>
            <person name="Biemont C."/>
            <person name="Skalli Z."/>
            <person name="Cattolico L."/>
            <person name="Poulain J."/>
            <person name="De Berardinis V."/>
            <person name="Cruaud C."/>
            <person name="Duprat S."/>
            <person name="Brottier P."/>
            <person name="Coutanceau J.-P."/>
            <person name="Gouzy J."/>
            <person name="Parra G."/>
            <person name="Lardier G."/>
            <person name="Chapple C."/>
            <person name="McKernan K.J."/>
            <person name="McEwan P."/>
            <person name="Bosak S."/>
            <person name="Kellis M."/>
            <person name="Volff J.-N."/>
            <person name="Guigo R."/>
            <person name="Zody M.C."/>
            <person name="Mesirov J."/>
            <person name="Lindblad-Toh K."/>
            <person name="Birren B."/>
            <person name="Nusbaum C."/>
            <person name="Kahn D."/>
            <person name="Robinson-Rechavi M."/>
            <person name="Laudet V."/>
            <person name="Schachter V."/>
            <person name="Quetier F."/>
            <person name="Saurin W."/>
            <person name="Scarpelli C."/>
            <person name="Wincker P."/>
            <person name="Lander E.S."/>
            <person name="Weissenbach J."/>
            <person name="Roest Crollius H."/>
        </authorList>
    </citation>
    <scope>NUCLEOTIDE SEQUENCE [LARGE SCALE GENOMIC DNA]</scope>
</reference>
<keyword evidence="8" id="KW-0206">Cytoskeleton</keyword>
<evidence type="ECO:0000256" key="2">
    <source>
        <dbReference type="ARBA" id="ARBA00004162"/>
    </source>
</evidence>
<dbReference type="GO" id="GO:0060170">
    <property type="term" value="C:ciliary membrane"/>
    <property type="evidence" value="ECO:0007669"/>
    <property type="project" value="TreeGrafter"/>
</dbReference>
<keyword evidence="5" id="KW-0812">Transmembrane</keyword>
<dbReference type="PANTHER" id="PTHR16795">
    <property type="entry name" value="LIMBIN/ELLIS-VAN CREVELD PROTEIN"/>
    <property type="match status" value="1"/>
</dbReference>
<dbReference type="KEGG" id="tng:GSTEN00020778G001"/>
<keyword evidence="7" id="KW-0472">Membrane</keyword>
<keyword evidence="3" id="KW-1003">Cell membrane</keyword>
<dbReference type="InterPro" id="IPR026501">
    <property type="entry name" value="Limbin/EVC"/>
</dbReference>
<dbReference type="PANTHER" id="PTHR16795:SF13">
    <property type="entry name" value="EVC COMPLEX MEMBER EVC"/>
    <property type="match status" value="1"/>
</dbReference>
<dbReference type="EMBL" id="CAAE01014663">
    <property type="protein sequence ID" value="CAG01861.1"/>
    <property type="molecule type" value="Genomic_DNA"/>
</dbReference>
<evidence type="ECO:0000256" key="3">
    <source>
        <dbReference type="ARBA" id="ARBA00022475"/>
    </source>
</evidence>
<comment type="caution">
    <text evidence="10">The sequence shown here is derived from an EMBL/GenBank/DDBJ whole genome shotgun (WGS) entry which is preliminary data.</text>
</comment>
<evidence type="ECO:0000256" key="5">
    <source>
        <dbReference type="ARBA" id="ARBA00022692"/>
    </source>
</evidence>
<dbReference type="OrthoDB" id="8910527at2759"/>
<evidence type="ECO:0000256" key="8">
    <source>
        <dbReference type="ARBA" id="ARBA00023212"/>
    </source>
</evidence>
<protein>
    <submittedName>
        <fullName evidence="10">(spotted green pufferfish) hypothetical protein</fullName>
    </submittedName>
</protein>
<evidence type="ECO:0000256" key="7">
    <source>
        <dbReference type="ARBA" id="ARBA00023136"/>
    </source>
</evidence>
<dbReference type="GO" id="GO:0098797">
    <property type="term" value="C:plasma membrane protein complex"/>
    <property type="evidence" value="ECO:0007669"/>
    <property type="project" value="TreeGrafter"/>
</dbReference>
<keyword evidence="6" id="KW-1133">Transmembrane helix</keyword>
<keyword evidence="4" id="KW-0963">Cytoplasm</keyword>
<gene>
    <name evidence="10" type="ORF">GSTENG00020778001</name>
</gene>
<name>Q4SBX1_TETNG</name>
<comment type="subcellular location">
    <subcellularLocation>
        <location evidence="2">Cell membrane</location>
        <topology evidence="2">Single-pass membrane protein</topology>
    </subcellularLocation>
    <subcellularLocation>
        <location evidence="1">Cytoplasm</location>
        <location evidence="1">Cytoskeleton</location>
        <location evidence="1">Cilium basal body</location>
    </subcellularLocation>
</comment>
<reference evidence="10" key="2">
    <citation type="submission" date="2004-02" db="EMBL/GenBank/DDBJ databases">
        <authorList>
            <consortium name="Genoscope"/>
            <consortium name="Whitehead Institute Centre for Genome Research"/>
        </authorList>
    </citation>
    <scope>NUCLEOTIDE SEQUENCE</scope>
</reference>
<organism evidence="10">
    <name type="scientific">Tetraodon nigroviridis</name>
    <name type="common">Spotted green pufferfish</name>
    <name type="synonym">Chelonodon nigroviridis</name>
    <dbReference type="NCBI Taxonomy" id="99883"/>
    <lineage>
        <taxon>Eukaryota</taxon>
        <taxon>Metazoa</taxon>
        <taxon>Chordata</taxon>
        <taxon>Craniata</taxon>
        <taxon>Vertebrata</taxon>
        <taxon>Euteleostomi</taxon>
        <taxon>Actinopterygii</taxon>
        <taxon>Neopterygii</taxon>
        <taxon>Teleostei</taxon>
        <taxon>Neoteleostei</taxon>
        <taxon>Acanthomorphata</taxon>
        <taxon>Eupercaria</taxon>
        <taxon>Tetraodontiformes</taxon>
        <taxon>Tetradontoidea</taxon>
        <taxon>Tetraodontidae</taxon>
        <taxon>Tetraodon</taxon>
    </lineage>
</organism>
<evidence type="ECO:0000256" key="9">
    <source>
        <dbReference type="ARBA" id="ARBA00023273"/>
    </source>
</evidence>
<sequence>MSAEPELHKSLLLSSHTDTAKKLRTSWSKRFGELAKDIFIRSVPAQSNLSAQCCEELWVNLEQSLAEQLQHAECFMKLQLEAITAQLNEDEKVWSEETALVQITLKHLKVQQSKILRAMIARQSYTLNSQGGRLIEEKHEHLLATVQRLFVVRRFCLHLLQEMRLSKLKNSISSLAEKHLGPESLLVSHSYQQEFLSELETGTEILQNHAQLVLGNALSHSILQKMETDSQSAHKQDNSFKVRVSVIFLQE</sequence>
<proteinExistence type="predicted"/>
<evidence type="ECO:0000256" key="1">
    <source>
        <dbReference type="ARBA" id="ARBA00004120"/>
    </source>
</evidence>
<evidence type="ECO:0000256" key="4">
    <source>
        <dbReference type="ARBA" id="ARBA00022490"/>
    </source>
</evidence>
<evidence type="ECO:0000313" key="10">
    <source>
        <dbReference type="EMBL" id="CAG01861.1"/>
    </source>
</evidence>
<dbReference type="GO" id="GO:0007224">
    <property type="term" value="P:smoothened signaling pathway"/>
    <property type="evidence" value="ECO:0007669"/>
    <property type="project" value="InterPro"/>
</dbReference>
<keyword evidence="9" id="KW-0966">Cell projection</keyword>
<accession>Q4SBX1</accession>